<protein>
    <submittedName>
        <fullName evidence="2">Auxin responsive SAUR protein</fullName>
    </submittedName>
</protein>
<organism evidence="2 3">
    <name type="scientific">Senna tora</name>
    <dbReference type="NCBI Taxonomy" id="362788"/>
    <lineage>
        <taxon>Eukaryota</taxon>
        <taxon>Viridiplantae</taxon>
        <taxon>Streptophyta</taxon>
        <taxon>Embryophyta</taxon>
        <taxon>Tracheophyta</taxon>
        <taxon>Spermatophyta</taxon>
        <taxon>Magnoliopsida</taxon>
        <taxon>eudicotyledons</taxon>
        <taxon>Gunneridae</taxon>
        <taxon>Pentapetalae</taxon>
        <taxon>rosids</taxon>
        <taxon>fabids</taxon>
        <taxon>Fabales</taxon>
        <taxon>Fabaceae</taxon>
        <taxon>Caesalpinioideae</taxon>
        <taxon>Cassia clade</taxon>
        <taxon>Senna</taxon>
    </lineage>
</organism>
<accession>A0A834SVK5</accession>
<comment type="similarity">
    <text evidence="1">Belongs to the ARG7 family.</text>
</comment>
<evidence type="ECO:0000256" key="1">
    <source>
        <dbReference type="ARBA" id="ARBA00006974"/>
    </source>
</evidence>
<dbReference type="AlphaFoldDB" id="A0A834SVK5"/>
<dbReference type="Pfam" id="PF02519">
    <property type="entry name" value="Auxin_inducible"/>
    <property type="match status" value="8"/>
</dbReference>
<sequence>MGFRLPGIIRRASFSANQASSKGVNYVPKGYIAVYVGEKMKRFVIPISYLNQPSFQDLLSQAEEEFGYHHPMGGLTFPCTEAMGFRLPGLTRTSSCIRRTSFSSNQSASNAVEVPKGYLAVYVGQKMKRFVIPVSYLNQPSFQELLSQAEEEFGYDHPMKTMGFRLPGIRRASLSSNHVSSKGFDVPKGYLAVYVGEKMKRFVIPISYLNQPSFQDLLSQAEEEFGYDHPMGGLTIPCKEDAFENITSRVWKNKKTMGFRLPGIRRASFSATKSPGKEVANHASSKGVNVPKGYVAVYVGERMKRFVIPISYLNQPSFQDLLSQAEEEFGYDHPMGGLTIPCGEDSFETNHVSSKGFDVPKGYLAVYVGEKMKRFVIPISFLNQPSFQDLLSQAEEEFGYDHPMGGLTIPCTEDAFENITSRFVEKHKTMGFRLPRIRRTSFSATKSSGKEVEIPKGYLAVYVGEQMKRFVIPVSYLKKPSFQDLLTQAEEEFGYDHPMKTMGFRLPGIRRASISTNQASSKGVNVPKGYVAVYVGEKMKRFVIPISYLNQPSFQDLLTQAEEEFGYDHPMGGLTIPCTEDSFVNLISGLNGIRRISFSSSQSAWKEVEVPKGYLAVYVGEEMKRFVIPISYLNQPSFQELLNQAEEEFGYDHPMGGLRIPCSWSQKGIIFKRCQCAKGLSCSLRRREDEEICDSNIILEPAFVSRLVKSS</sequence>
<reference evidence="2" key="1">
    <citation type="submission" date="2020-09" db="EMBL/GenBank/DDBJ databases">
        <title>Genome-Enabled Discovery of Anthraquinone Biosynthesis in Senna tora.</title>
        <authorList>
            <person name="Kang S.-H."/>
            <person name="Pandey R.P."/>
            <person name="Lee C.-M."/>
            <person name="Sim J.-S."/>
            <person name="Jeong J.-T."/>
            <person name="Choi B.-S."/>
            <person name="Jung M."/>
            <person name="Ginzburg D."/>
            <person name="Zhao K."/>
            <person name="Won S.Y."/>
            <person name="Oh T.-J."/>
            <person name="Yu Y."/>
            <person name="Kim N.-H."/>
            <person name="Lee O.R."/>
            <person name="Lee T.-H."/>
            <person name="Bashyal P."/>
            <person name="Kim T.-S."/>
            <person name="Lee W.-H."/>
            <person name="Kawkins C."/>
            <person name="Kim C.-K."/>
            <person name="Kim J.S."/>
            <person name="Ahn B.O."/>
            <person name="Rhee S.Y."/>
            <person name="Sohng J.K."/>
        </authorList>
    </citation>
    <scope>NUCLEOTIDE SEQUENCE</scope>
    <source>
        <tissue evidence="2">Leaf</tissue>
    </source>
</reference>
<dbReference type="PANTHER" id="PTHR31929">
    <property type="entry name" value="SAUR-LIKE AUXIN-RESPONSIVE PROTEIN FAMILY-RELATED"/>
    <property type="match status" value="1"/>
</dbReference>
<evidence type="ECO:0000313" key="2">
    <source>
        <dbReference type="EMBL" id="KAF7810819.1"/>
    </source>
</evidence>
<proteinExistence type="inferred from homology"/>
<gene>
    <name evidence="2" type="ORF">G2W53_031795</name>
</gene>
<comment type="caution">
    <text evidence="2">The sequence shown here is derived from an EMBL/GenBank/DDBJ whole genome shotgun (WGS) entry which is preliminary data.</text>
</comment>
<dbReference type="GO" id="GO:0009733">
    <property type="term" value="P:response to auxin"/>
    <property type="evidence" value="ECO:0007669"/>
    <property type="project" value="InterPro"/>
</dbReference>
<name>A0A834SVK5_9FABA</name>
<evidence type="ECO:0000313" key="3">
    <source>
        <dbReference type="Proteomes" id="UP000634136"/>
    </source>
</evidence>
<dbReference type="Proteomes" id="UP000634136">
    <property type="component" value="Unassembled WGS sequence"/>
</dbReference>
<dbReference type="InterPro" id="IPR003676">
    <property type="entry name" value="SAUR_fam"/>
</dbReference>
<keyword evidence="3" id="KW-1185">Reference proteome</keyword>
<dbReference type="EMBL" id="JAAIUW010000010">
    <property type="protein sequence ID" value="KAF7810819.1"/>
    <property type="molecule type" value="Genomic_DNA"/>
</dbReference>
<dbReference type="OrthoDB" id="1737366at2759"/>